<name>A0A6A8H445_9LACO</name>
<dbReference type="RefSeq" id="WP_154236516.1">
    <property type="nucleotide sequence ID" value="NZ_WKNS01000002.1"/>
</dbReference>
<proteinExistence type="predicted"/>
<gene>
    <name evidence="1" type="ORF">GKC89_01385</name>
</gene>
<reference evidence="1" key="1">
    <citation type="journal article" date="2019" name="Nat. Med.">
        <title>A library of human gut bacterial isolates paired with longitudinal multiomics data enables mechanistic microbiome research.</title>
        <authorList>
            <person name="Poyet M."/>
            <person name="Groussin M."/>
            <person name="Gibbons S.M."/>
            <person name="Avila-Pacheco J."/>
            <person name="Jiang X."/>
            <person name="Kearney S.M."/>
            <person name="Perrotta A.R."/>
            <person name="Berdy B."/>
            <person name="Zhao S."/>
            <person name="Lieberman T.D."/>
            <person name="Swanson P.K."/>
            <person name="Smith M."/>
            <person name="Roesemann S."/>
            <person name="Alexander J.E."/>
            <person name="Rich S.A."/>
            <person name="Livny J."/>
            <person name="Vlamakis H."/>
            <person name="Clish C."/>
            <person name="Bullock K."/>
            <person name="Deik A."/>
            <person name="Scott J."/>
            <person name="Pierce K.A."/>
            <person name="Xavier R.J."/>
            <person name="Alm E.J."/>
        </authorList>
    </citation>
    <scope>NUCLEOTIDE SEQUENCE</scope>
    <source>
        <strain evidence="1">BIOML-A18</strain>
    </source>
</reference>
<evidence type="ECO:0000313" key="1">
    <source>
        <dbReference type="EMBL" id="MSA67791.1"/>
    </source>
</evidence>
<dbReference type="EMBL" id="WKOD01000002">
    <property type="protein sequence ID" value="MSA67791.1"/>
    <property type="molecule type" value="Genomic_DNA"/>
</dbReference>
<organism evidence="1">
    <name type="scientific">Ligilactobacillus ruminis</name>
    <dbReference type="NCBI Taxonomy" id="1623"/>
    <lineage>
        <taxon>Bacteria</taxon>
        <taxon>Bacillati</taxon>
        <taxon>Bacillota</taxon>
        <taxon>Bacilli</taxon>
        <taxon>Lactobacillales</taxon>
        <taxon>Lactobacillaceae</taxon>
        <taxon>Ligilactobacillus</taxon>
    </lineage>
</organism>
<dbReference type="AlphaFoldDB" id="A0A6A8H445"/>
<protein>
    <submittedName>
        <fullName evidence="1">Replication protein</fullName>
    </submittedName>
</protein>
<comment type="caution">
    <text evidence="1">The sequence shown here is derived from an EMBL/GenBank/DDBJ whole genome shotgun (WGS) entry which is preliminary data.</text>
</comment>
<accession>A0A6A8H445</accession>
<sequence length="351" mass="37462">METHLSDMIIPEVFGNYVLNTALKTNRFVQSGILTPDPDLGPHLLEAGTKITVPFINDLSGDPDNWTDTDDIPVNQLTSGKQLGLKFYQSKAFGYTSLSQMISGAPIQTTIGNRFASFWTRADEKMLLAVLDGVMGVTKVKNSKFYDATSKTPTDAAFSAKGFIAAIGLMGDLQDTSFGAIAVNSATYSMMKLQGLIETIQPQNGAMPFEAYNGLRIVLDDDIPVDLTNKQKPTTTSYIFAPGAVRYSSVLASTETKYDPIKNGGTDTIVQKRVGTIHVAGTSVKPSFAPTKSTFPTMEEFGKPSTWEVVDGIDPRTIGVVAYKAELDPALVPGAEVTTAGPGAAVSGTGH</sequence>